<dbReference type="RefSeq" id="WP_205255010.1">
    <property type="nucleotide sequence ID" value="NZ_BAAAPV010000001.1"/>
</dbReference>
<name>A0A939C0Y0_9ACTN</name>
<comment type="caution">
    <text evidence="2">The sequence shown here is derived from an EMBL/GenBank/DDBJ whole genome shotgun (WGS) entry which is preliminary data.</text>
</comment>
<reference evidence="2" key="1">
    <citation type="submission" date="2021-01" db="EMBL/GenBank/DDBJ databases">
        <title>KCTC 19127 draft genome.</title>
        <authorList>
            <person name="An D."/>
        </authorList>
    </citation>
    <scope>NUCLEOTIDE SEQUENCE</scope>
    <source>
        <strain evidence="2">KCTC 19127</strain>
    </source>
</reference>
<sequence length="250" mass="26656">MYRVFEALDELVTIVEEARGVPMTGSCVVPRGDVLELLDDVREALPGEVDDAQDVLDHRDAMIADARSSAETTVADARTEADRLVTEAHASASDTVSSAQLEANRLVAEAERQLAEASSRAEAMIARARADADRAAQAGQDQHDASIARGHAEAERLVAAGRASYEGAVADGQAEQARLVSQTDVVQAAHRESARVLDAAHGDADRMRAECDTYVDSSLGALEETLTKTLREVGRGRTSLRSGGSVDYRL</sequence>
<dbReference type="EMBL" id="JAERWL010000001">
    <property type="protein sequence ID" value="MBM9474855.1"/>
    <property type="molecule type" value="Genomic_DNA"/>
</dbReference>
<dbReference type="Proteomes" id="UP000663801">
    <property type="component" value="Unassembled WGS sequence"/>
</dbReference>
<evidence type="ECO:0000313" key="3">
    <source>
        <dbReference type="Proteomes" id="UP000663801"/>
    </source>
</evidence>
<dbReference type="PANTHER" id="PTHR38010:SF1">
    <property type="entry name" value="SLR0848 PROTEIN"/>
    <property type="match status" value="1"/>
</dbReference>
<evidence type="ECO:0000256" key="1">
    <source>
        <dbReference type="SAM" id="Coils"/>
    </source>
</evidence>
<organism evidence="2 3">
    <name type="scientific">Nakamurella flavida</name>
    <dbReference type="NCBI Taxonomy" id="363630"/>
    <lineage>
        <taxon>Bacteria</taxon>
        <taxon>Bacillati</taxon>
        <taxon>Actinomycetota</taxon>
        <taxon>Actinomycetes</taxon>
        <taxon>Nakamurellales</taxon>
        <taxon>Nakamurellaceae</taxon>
        <taxon>Nakamurella</taxon>
    </lineage>
</organism>
<feature type="coiled-coil region" evidence="1">
    <location>
        <begin position="96"/>
        <end position="127"/>
    </location>
</feature>
<evidence type="ECO:0000313" key="2">
    <source>
        <dbReference type="EMBL" id="MBM9474855.1"/>
    </source>
</evidence>
<keyword evidence="1" id="KW-0175">Coiled coil</keyword>
<dbReference type="PANTHER" id="PTHR38010">
    <property type="entry name" value="SLR0848 PROTEIN"/>
    <property type="match status" value="1"/>
</dbReference>
<proteinExistence type="predicted"/>
<gene>
    <name evidence="2" type="ORF">JL107_00190</name>
</gene>
<accession>A0A939C0Y0</accession>
<protein>
    <submittedName>
        <fullName evidence="2">DivIVA domain-containing protein</fullName>
    </submittedName>
</protein>
<keyword evidence="3" id="KW-1185">Reference proteome</keyword>
<dbReference type="AlphaFoldDB" id="A0A939C0Y0"/>